<name>A0AAW2WSQ6_9LAMI</name>
<reference evidence="1" key="1">
    <citation type="submission" date="2020-06" db="EMBL/GenBank/DDBJ databases">
        <authorList>
            <person name="Li T."/>
            <person name="Hu X."/>
            <person name="Zhang T."/>
            <person name="Song X."/>
            <person name="Zhang H."/>
            <person name="Dai N."/>
            <person name="Sheng W."/>
            <person name="Hou X."/>
            <person name="Wei L."/>
        </authorList>
    </citation>
    <scope>NUCLEOTIDE SEQUENCE</scope>
    <source>
        <strain evidence="1">KEN1</strain>
        <tissue evidence="1">Leaf</tissue>
    </source>
</reference>
<evidence type="ECO:0000313" key="1">
    <source>
        <dbReference type="EMBL" id="KAL0444291.1"/>
    </source>
</evidence>
<reference evidence="1" key="2">
    <citation type="journal article" date="2024" name="Plant">
        <title>Genomic evolution and insights into agronomic trait innovations of Sesamum species.</title>
        <authorList>
            <person name="Miao H."/>
            <person name="Wang L."/>
            <person name="Qu L."/>
            <person name="Liu H."/>
            <person name="Sun Y."/>
            <person name="Le M."/>
            <person name="Wang Q."/>
            <person name="Wei S."/>
            <person name="Zheng Y."/>
            <person name="Lin W."/>
            <person name="Duan Y."/>
            <person name="Cao H."/>
            <person name="Xiong S."/>
            <person name="Wang X."/>
            <person name="Wei L."/>
            <person name="Li C."/>
            <person name="Ma Q."/>
            <person name="Ju M."/>
            <person name="Zhao R."/>
            <person name="Li G."/>
            <person name="Mu C."/>
            <person name="Tian Q."/>
            <person name="Mei H."/>
            <person name="Zhang T."/>
            <person name="Gao T."/>
            <person name="Zhang H."/>
        </authorList>
    </citation>
    <scope>NUCLEOTIDE SEQUENCE</scope>
    <source>
        <strain evidence="1">KEN1</strain>
    </source>
</reference>
<comment type="caution">
    <text evidence="1">The sequence shown here is derived from an EMBL/GenBank/DDBJ whole genome shotgun (WGS) entry which is preliminary data.</text>
</comment>
<organism evidence="1">
    <name type="scientific">Sesamum latifolium</name>
    <dbReference type="NCBI Taxonomy" id="2727402"/>
    <lineage>
        <taxon>Eukaryota</taxon>
        <taxon>Viridiplantae</taxon>
        <taxon>Streptophyta</taxon>
        <taxon>Embryophyta</taxon>
        <taxon>Tracheophyta</taxon>
        <taxon>Spermatophyta</taxon>
        <taxon>Magnoliopsida</taxon>
        <taxon>eudicotyledons</taxon>
        <taxon>Gunneridae</taxon>
        <taxon>Pentapetalae</taxon>
        <taxon>asterids</taxon>
        <taxon>lamiids</taxon>
        <taxon>Lamiales</taxon>
        <taxon>Pedaliaceae</taxon>
        <taxon>Sesamum</taxon>
    </lineage>
</organism>
<dbReference type="AlphaFoldDB" id="A0AAW2WSQ6"/>
<protein>
    <submittedName>
        <fullName evidence="1">Uncharacterized protein</fullName>
    </submittedName>
</protein>
<dbReference type="EMBL" id="JACGWN010000007">
    <property type="protein sequence ID" value="KAL0444291.1"/>
    <property type="molecule type" value="Genomic_DNA"/>
</dbReference>
<sequence>MAPTGNWLNHGWAALTKVVTKTRHLIPSMYLCRRAAFSKCERCSRGSVVPSYSAMARVRQFAGSSSAITASVKGTPCISSLGVPPI</sequence>
<proteinExistence type="predicted"/>
<accession>A0AAW2WSQ6</accession>
<gene>
    <name evidence="1" type="ORF">Slati_2151800</name>
</gene>